<evidence type="ECO:0000259" key="7">
    <source>
        <dbReference type="Pfam" id="PF25876"/>
    </source>
</evidence>
<dbReference type="NCBIfam" id="TIGR01730">
    <property type="entry name" value="RND_mfp"/>
    <property type="match status" value="1"/>
</dbReference>
<dbReference type="Pfam" id="PF25917">
    <property type="entry name" value="BSH_RND"/>
    <property type="match status" value="1"/>
</dbReference>
<dbReference type="AlphaFoldDB" id="A0A934SEX7"/>
<keyword evidence="11" id="KW-1185">Reference proteome</keyword>
<gene>
    <name evidence="10" type="ORF">JIN85_16080</name>
</gene>
<dbReference type="Pfam" id="PF25876">
    <property type="entry name" value="HH_MFP_RND"/>
    <property type="match status" value="1"/>
</dbReference>
<dbReference type="InterPro" id="IPR058792">
    <property type="entry name" value="Beta-barrel_RND_2"/>
</dbReference>
<evidence type="ECO:0000256" key="2">
    <source>
        <dbReference type="ARBA" id="ARBA00009477"/>
    </source>
</evidence>
<reference evidence="10" key="1">
    <citation type="submission" date="2021-01" db="EMBL/GenBank/DDBJ databases">
        <title>Modified the classification status of verrucomicrobia.</title>
        <authorList>
            <person name="Feng X."/>
        </authorList>
    </citation>
    <scope>NUCLEOTIDE SEQUENCE</scope>
    <source>
        <strain evidence="10">KCTC 22041</strain>
    </source>
</reference>
<dbReference type="GO" id="GO:0030313">
    <property type="term" value="C:cell envelope"/>
    <property type="evidence" value="ECO:0007669"/>
    <property type="project" value="UniProtKB-SubCell"/>
</dbReference>
<dbReference type="Pfam" id="PF25954">
    <property type="entry name" value="Beta-barrel_RND_2"/>
    <property type="match status" value="1"/>
</dbReference>
<feature type="domain" description="CusB-like beta-barrel" evidence="9">
    <location>
        <begin position="243"/>
        <end position="317"/>
    </location>
</feature>
<dbReference type="Gene3D" id="2.40.30.170">
    <property type="match status" value="1"/>
</dbReference>
<evidence type="ECO:0000256" key="4">
    <source>
        <dbReference type="SAM" id="Coils"/>
    </source>
</evidence>
<dbReference type="InterPro" id="IPR006143">
    <property type="entry name" value="RND_pump_MFP"/>
</dbReference>
<dbReference type="PANTHER" id="PTHR32347">
    <property type="entry name" value="EFFLUX SYSTEM COMPONENT YKNX-RELATED"/>
    <property type="match status" value="1"/>
</dbReference>
<evidence type="ECO:0000256" key="3">
    <source>
        <dbReference type="ARBA" id="ARBA00023054"/>
    </source>
</evidence>
<dbReference type="FunFam" id="2.40.30.170:FF:000010">
    <property type="entry name" value="Efflux RND transporter periplasmic adaptor subunit"/>
    <property type="match status" value="1"/>
</dbReference>
<dbReference type="Proteomes" id="UP000603141">
    <property type="component" value="Unassembled WGS sequence"/>
</dbReference>
<keyword evidence="6" id="KW-0812">Transmembrane</keyword>
<evidence type="ECO:0000259" key="9">
    <source>
        <dbReference type="Pfam" id="PF25954"/>
    </source>
</evidence>
<dbReference type="PANTHER" id="PTHR32347:SF14">
    <property type="entry name" value="EFFLUX SYSTEM COMPONENT YKNX-RELATED"/>
    <property type="match status" value="1"/>
</dbReference>
<evidence type="ECO:0000313" key="11">
    <source>
        <dbReference type="Proteomes" id="UP000603141"/>
    </source>
</evidence>
<feature type="domain" description="Multidrug resistance protein MdtA-like barrel-sandwich hybrid" evidence="8">
    <location>
        <begin position="75"/>
        <end position="227"/>
    </location>
</feature>
<dbReference type="InterPro" id="IPR058625">
    <property type="entry name" value="MdtA-like_BSH"/>
</dbReference>
<organism evidence="10 11">
    <name type="scientific">Luteolibacter pohnpeiensis</name>
    <dbReference type="NCBI Taxonomy" id="454153"/>
    <lineage>
        <taxon>Bacteria</taxon>
        <taxon>Pseudomonadati</taxon>
        <taxon>Verrucomicrobiota</taxon>
        <taxon>Verrucomicrobiia</taxon>
        <taxon>Verrucomicrobiales</taxon>
        <taxon>Verrucomicrobiaceae</taxon>
        <taxon>Luteolibacter</taxon>
    </lineage>
</organism>
<comment type="caution">
    <text evidence="10">The sequence shown here is derived from an EMBL/GenBank/DDBJ whole genome shotgun (WGS) entry which is preliminary data.</text>
</comment>
<name>A0A934SEX7_9BACT</name>
<comment type="similarity">
    <text evidence="2">Belongs to the membrane fusion protein (MFP) (TC 8.A.1) family.</text>
</comment>
<sequence>MASELAKTIHSNRTKPWKKWLIGIVIVVVAAGLFLWFQDRKTQENNRPHFQTQELKRGDISLTITATGNLSPTNEITVGSELSGTCVEIYADSNDEVKKDQPLAKLDTVKFAQNVESNRASLLSAQANLKQTQATLEENEATLARYEELHRLSNGQSPSKADMQTAKAAVSRASADLESAKASIAIAEANLKTTERDLGKTVITSPVNGIILTRSLEVGQTVAASLNAPELFTIAEDLRKMDLVVTVAEADIGKVQKGQTATFTVDAWPNRNFTAKIKKVSYGSTVTENVVTYDTELEVTNDDMSLRPGMTATADIAVSSAKDVFLIPNAALRFDPARVAAASNATEPKKSFMQSLMPGPPRRRGGGGQSSKEGAGGDEKKPTPHVWILKNGRPEKINVTTGITDGKFTEASGPELKDGLPIITSVNPTSGN</sequence>
<protein>
    <submittedName>
        <fullName evidence="10">Efflux RND transporter periplasmic adaptor subunit</fullName>
    </submittedName>
</protein>
<feature type="transmembrane region" description="Helical" evidence="6">
    <location>
        <begin position="20"/>
        <end position="37"/>
    </location>
</feature>
<evidence type="ECO:0000256" key="1">
    <source>
        <dbReference type="ARBA" id="ARBA00004196"/>
    </source>
</evidence>
<evidence type="ECO:0000256" key="5">
    <source>
        <dbReference type="SAM" id="MobiDB-lite"/>
    </source>
</evidence>
<dbReference type="EMBL" id="JAENIJ010000030">
    <property type="protein sequence ID" value="MBK1883938.1"/>
    <property type="molecule type" value="Genomic_DNA"/>
</dbReference>
<feature type="coiled-coil region" evidence="4">
    <location>
        <begin position="122"/>
        <end position="197"/>
    </location>
</feature>
<dbReference type="InterPro" id="IPR050465">
    <property type="entry name" value="UPF0194_transport"/>
</dbReference>
<evidence type="ECO:0000256" key="6">
    <source>
        <dbReference type="SAM" id="Phobius"/>
    </source>
</evidence>
<keyword evidence="6" id="KW-1133">Transmembrane helix</keyword>
<dbReference type="SUPFAM" id="SSF111369">
    <property type="entry name" value="HlyD-like secretion proteins"/>
    <property type="match status" value="1"/>
</dbReference>
<dbReference type="Gene3D" id="2.40.50.100">
    <property type="match status" value="1"/>
</dbReference>
<keyword evidence="3 4" id="KW-0175">Coiled coil</keyword>
<accession>A0A934SEX7</accession>
<proteinExistence type="inferred from homology"/>
<evidence type="ECO:0000259" key="8">
    <source>
        <dbReference type="Pfam" id="PF25917"/>
    </source>
</evidence>
<feature type="domain" description="Multidrug resistance protein MdtA-like alpha-helical hairpin" evidence="7">
    <location>
        <begin position="122"/>
        <end position="193"/>
    </location>
</feature>
<keyword evidence="6" id="KW-0472">Membrane</keyword>
<dbReference type="RefSeq" id="WP_200272598.1">
    <property type="nucleotide sequence ID" value="NZ_JAENIJ010000030.1"/>
</dbReference>
<feature type="region of interest" description="Disordered" evidence="5">
    <location>
        <begin position="343"/>
        <end position="432"/>
    </location>
</feature>
<dbReference type="GO" id="GO:0022857">
    <property type="term" value="F:transmembrane transporter activity"/>
    <property type="evidence" value="ECO:0007669"/>
    <property type="project" value="InterPro"/>
</dbReference>
<dbReference type="InterPro" id="IPR058624">
    <property type="entry name" value="MdtA-like_HH"/>
</dbReference>
<dbReference type="GO" id="GO:0016020">
    <property type="term" value="C:membrane"/>
    <property type="evidence" value="ECO:0007669"/>
    <property type="project" value="InterPro"/>
</dbReference>
<dbReference type="Gene3D" id="1.10.287.470">
    <property type="entry name" value="Helix hairpin bin"/>
    <property type="match status" value="1"/>
</dbReference>
<comment type="subcellular location">
    <subcellularLocation>
        <location evidence="1">Cell envelope</location>
    </subcellularLocation>
</comment>
<evidence type="ECO:0000313" key="10">
    <source>
        <dbReference type="EMBL" id="MBK1883938.1"/>
    </source>
</evidence>